<dbReference type="InterPro" id="IPR038765">
    <property type="entry name" value="Papain-like_cys_pep_sf"/>
</dbReference>
<reference evidence="10 11" key="1">
    <citation type="submission" date="2018-07" db="EMBL/GenBank/DDBJ databases">
        <title>Parabacteroides acidifaciens nov. sp., isolated from human feces.</title>
        <authorList>
            <person name="Wang Y.J."/>
        </authorList>
    </citation>
    <scope>NUCLEOTIDE SEQUENCE [LARGE SCALE GENOMIC DNA]</scope>
    <source>
        <strain evidence="10 11">426-9</strain>
    </source>
</reference>
<evidence type="ECO:0000256" key="3">
    <source>
        <dbReference type="ARBA" id="ARBA00022729"/>
    </source>
</evidence>
<keyword evidence="12" id="KW-1185">Reference proteome</keyword>
<dbReference type="EMBL" id="QREV01000067">
    <property type="protein sequence ID" value="RDU47667.1"/>
    <property type="molecule type" value="Genomic_DNA"/>
</dbReference>
<comment type="caution">
    <text evidence="10">The sequence shown here is derived from an EMBL/GenBank/DDBJ whole genome shotgun (WGS) entry which is preliminary data.</text>
</comment>
<dbReference type="InterPro" id="IPR025896">
    <property type="entry name" value="Spi_Prtas-inh"/>
</dbReference>
<sequence length="613" mass="66831">MRRFTLLFVAALSVLSMSAAPVDMEQARKIALSFIKSNYPQTRSGQEALTLVWTDGVTGTRSGNSDAIASEPTFYVFDRTDAPGFVVVAGDDAVYPILGYGREQTFSKEGIPSNLRAWFDSYQRQINWLRSHNKQASVATREAWEKLGNGNLQLKSTGVELTTVLWDQMTPYNNLCPEVSGQRTPTGCVATSTAIAMQYHQWPDVGEGSHSYTTKTYNLSLSATFDTPYQWNNMPATYTAGQYTDQQAQNVATLMYDCGVFSDMDYAPGNSGALMLTAAQGLVNYMKYDKSLHVLQRENYQTAEWESIIKGELDNNRPVVYGGENDQKEGHQFIIDGYNTADYYHVNWGWSGLANGYYLLAVLEPEEQGTGGNSGGGFSLDQMAMISMQKPVEGSTYEDVLTFFYGESGGIVFDGLDASTDMFEPGQMFEVQFGYVGNMSIRNFTGDLVVALVNKDGNTKELISSEKSVSIDINNGIGGELACTITQPIASGDCIRLLYKSSDGNDWKWVRGGTDTYGEIAVDGSDVANEEIAVPSPVTVSCNTGGAVSVTSPVAIEEITLYDIKGRLLKKQPAGGNTEVSLSCAGYPAGVYVMEVLTAEGKSSHKLFLSFAF</sequence>
<evidence type="ECO:0000313" key="11">
    <source>
        <dbReference type="Proteomes" id="UP000256321"/>
    </source>
</evidence>
<keyword evidence="2 9" id="KW-0645">Protease</keyword>
<dbReference type="EMBL" id="JACRTI010000067">
    <property type="protein sequence ID" value="MBC8603609.1"/>
    <property type="molecule type" value="Genomic_DNA"/>
</dbReference>
<feature type="active site" description="Nucleophile" evidence="6">
    <location>
        <position position="188"/>
    </location>
</feature>
<proteinExistence type="inferred from homology"/>
<dbReference type="GO" id="GO:0006508">
    <property type="term" value="P:proteolysis"/>
    <property type="evidence" value="ECO:0007669"/>
    <property type="project" value="UniProtKB-KW"/>
</dbReference>
<evidence type="ECO:0000256" key="4">
    <source>
        <dbReference type="ARBA" id="ARBA00022801"/>
    </source>
</evidence>
<dbReference type="GO" id="GO:0008234">
    <property type="term" value="F:cysteine-type peptidase activity"/>
    <property type="evidence" value="ECO:0007669"/>
    <property type="project" value="UniProtKB-KW"/>
</dbReference>
<dbReference type="Proteomes" id="UP000629596">
    <property type="component" value="Unassembled WGS sequence"/>
</dbReference>
<evidence type="ECO:0000313" key="9">
    <source>
        <dbReference type="EMBL" id="MBC8603609.1"/>
    </source>
</evidence>
<dbReference type="Gene3D" id="3.90.70.50">
    <property type="entry name" value="Peptidase C10, streptopain"/>
    <property type="match status" value="1"/>
</dbReference>
<evidence type="ECO:0000313" key="12">
    <source>
        <dbReference type="Proteomes" id="UP000629596"/>
    </source>
</evidence>
<comment type="similarity">
    <text evidence="1">Belongs to the peptidase C10 family.</text>
</comment>
<keyword evidence="3 7" id="KW-0732">Signal</keyword>
<gene>
    <name evidence="10" type="ORF">DWU89_18450</name>
    <name evidence="9" type="ORF">H8784_18010</name>
</gene>
<name>A0A3D8HAV1_9BACT</name>
<dbReference type="AlphaFoldDB" id="A0A3D8HAV1"/>
<feature type="signal peptide" evidence="7">
    <location>
        <begin position="1"/>
        <end position="19"/>
    </location>
</feature>
<keyword evidence="4" id="KW-0378">Hydrolase</keyword>
<protein>
    <submittedName>
        <fullName evidence="10">T9SS C-terminal target domain-containing protein</fullName>
    </submittedName>
    <submittedName>
        <fullName evidence="9">Thiol protease/hemagglutinin PrtT</fullName>
    </submittedName>
</protein>
<organism evidence="10 11">
    <name type="scientific">Parabacteroides acidifaciens</name>
    <dbReference type="NCBI Taxonomy" id="2290935"/>
    <lineage>
        <taxon>Bacteria</taxon>
        <taxon>Pseudomonadati</taxon>
        <taxon>Bacteroidota</taxon>
        <taxon>Bacteroidia</taxon>
        <taxon>Bacteroidales</taxon>
        <taxon>Tannerellaceae</taxon>
        <taxon>Parabacteroides</taxon>
    </lineage>
</organism>
<evidence type="ECO:0000256" key="5">
    <source>
        <dbReference type="ARBA" id="ARBA00022807"/>
    </source>
</evidence>
<dbReference type="InterPro" id="IPR044934">
    <property type="entry name" value="Streptopain_sf"/>
</dbReference>
<evidence type="ECO:0000256" key="7">
    <source>
        <dbReference type="SAM" id="SignalP"/>
    </source>
</evidence>
<evidence type="ECO:0000256" key="2">
    <source>
        <dbReference type="ARBA" id="ARBA00022670"/>
    </source>
</evidence>
<dbReference type="Pfam" id="PF13734">
    <property type="entry name" value="Inhibitor_I69"/>
    <property type="match status" value="1"/>
</dbReference>
<feature type="domain" description="Spi protease inhibitor" evidence="8">
    <location>
        <begin position="19"/>
        <end position="126"/>
    </location>
</feature>
<keyword evidence="5" id="KW-0788">Thiol protease</keyword>
<evidence type="ECO:0000256" key="6">
    <source>
        <dbReference type="PIRSR" id="PIRSR600200-1"/>
    </source>
</evidence>
<feature type="active site" description="Proton acceptor" evidence="6">
    <location>
        <position position="331"/>
    </location>
</feature>
<dbReference type="Proteomes" id="UP000256321">
    <property type="component" value="Unassembled WGS sequence"/>
</dbReference>
<dbReference type="PRINTS" id="PR00797">
    <property type="entry name" value="STREPTOPAIN"/>
</dbReference>
<dbReference type="InterPro" id="IPR000200">
    <property type="entry name" value="Peptidase_C10"/>
</dbReference>
<dbReference type="Pfam" id="PF01640">
    <property type="entry name" value="Peptidase_C10"/>
    <property type="match status" value="1"/>
</dbReference>
<evidence type="ECO:0000259" key="8">
    <source>
        <dbReference type="Pfam" id="PF13734"/>
    </source>
</evidence>
<feature type="chain" id="PRO_5017713502" evidence="7">
    <location>
        <begin position="20"/>
        <end position="613"/>
    </location>
</feature>
<dbReference type="NCBIfam" id="TIGR04183">
    <property type="entry name" value="Por_Secre_tail"/>
    <property type="match status" value="1"/>
</dbReference>
<evidence type="ECO:0000256" key="1">
    <source>
        <dbReference type="ARBA" id="ARBA00009693"/>
    </source>
</evidence>
<evidence type="ECO:0000313" key="10">
    <source>
        <dbReference type="EMBL" id="RDU47667.1"/>
    </source>
</evidence>
<reference evidence="9 12" key="2">
    <citation type="submission" date="2020-08" db="EMBL/GenBank/DDBJ databases">
        <title>Genome public.</title>
        <authorList>
            <person name="Liu C."/>
            <person name="Sun Q."/>
        </authorList>
    </citation>
    <scope>NUCLEOTIDE SEQUENCE [LARGE SCALE GENOMIC DNA]</scope>
    <source>
        <strain evidence="9 12">426_9</strain>
    </source>
</reference>
<dbReference type="SUPFAM" id="SSF54001">
    <property type="entry name" value="Cysteine proteinases"/>
    <property type="match status" value="1"/>
</dbReference>
<dbReference type="InterPro" id="IPR026444">
    <property type="entry name" value="Secre_tail"/>
</dbReference>
<accession>A0A3D8HAV1</accession>